<dbReference type="EMBL" id="RWJN01000705">
    <property type="protein sequence ID" value="TCD59905.1"/>
    <property type="molecule type" value="Genomic_DNA"/>
</dbReference>
<comment type="caution">
    <text evidence="1">The sequence shown here is derived from an EMBL/GenBank/DDBJ whole genome shotgun (WGS) entry which is preliminary data.</text>
</comment>
<keyword evidence="2" id="KW-1185">Reference proteome</keyword>
<protein>
    <submittedName>
        <fullName evidence="1">Uncharacterized protein</fullName>
    </submittedName>
</protein>
<gene>
    <name evidence="1" type="ORF">EIP91_011198</name>
</gene>
<evidence type="ECO:0000313" key="1">
    <source>
        <dbReference type="EMBL" id="TCD59905.1"/>
    </source>
</evidence>
<evidence type="ECO:0000313" key="2">
    <source>
        <dbReference type="Proteomes" id="UP000292702"/>
    </source>
</evidence>
<proteinExistence type="predicted"/>
<organism evidence="1 2">
    <name type="scientific">Steccherinum ochraceum</name>
    <dbReference type="NCBI Taxonomy" id="92696"/>
    <lineage>
        <taxon>Eukaryota</taxon>
        <taxon>Fungi</taxon>
        <taxon>Dikarya</taxon>
        <taxon>Basidiomycota</taxon>
        <taxon>Agaricomycotina</taxon>
        <taxon>Agaricomycetes</taxon>
        <taxon>Polyporales</taxon>
        <taxon>Steccherinaceae</taxon>
        <taxon>Steccherinum</taxon>
    </lineage>
</organism>
<name>A0A4R0R545_9APHY</name>
<accession>A0A4R0R545</accession>
<sequence>MHVFVGYGFYGRDLVEWGLKNELINSAPDRPSTYQFAEARAVAQRMIDHSDALCNMEIVLPPGSKQDDVDSPFMFLIDKYRDDSDEALEVDEEKRHLDIKRLIEKELRFTSSQFFYVRG</sequence>
<dbReference type="AlphaFoldDB" id="A0A4R0R545"/>
<reference evidence="1 2" key="1">
    <citation type="submission" date="2018-11" db="EMBL/GenBank/DDBJ databases">
        <title>Genome assembly of Steccherinum ochraceum LE-BIN_3174, the white-rot fungus of the Steccherinaceae family (The Residual Polyporoid clade, Polyporales, Basidiomycota).</title>
        <authorList>
            <person name="Fedorova T.V."/>
            <person name="Glazunova O.A."/>
            <person name="Landesman E.O."/>
            <person name="Moiseenko K.V."/>
            <person name="Psurtseva N.V."/>
            <person name="Savinova O.S."/>
            <person name="Shakhova N.V."/>
            <person name="Tyazhelova T.V."/>
            <person name="Vasina D.V."/>
        </authorList>
    </citation>
    <scope>NUCLEOTIDE SEQUENCE [LARGE SCALE GENOMIC DNA]</scope>
    <source>
        <strain evidence="1 2">LE-BIN_3174</strain>
    </source>
</reference>
<dbReference type="Proteomes" id="UP000292702">
    <property type="component" value="Unassembled WGS sequence"/>
</dbReference>